<dbReference type="InterPro" id="IPR013096">
    <property type="entry name" value="Cupin_2"/>
</dbReference>
<dbReference type="InterPro" id="IPR050807">
    <property type="entry name" value="TransReg_Diox_bact_type"/>
</dbReference>
<dbReference type="PANTHER" id="PTHR46797:SF11">
    <property type="entry name" value="HTH-TYPE TRANSCRIPTIONAL REGULATOR PUUR"/>
    <property type="match status" value="1"/>
</dbReference>
<dbReference type="RefSeq" id="WP_407048729.1">
    <property type="nucleotide sequence ID" value="NZ_CP158568.1"/>
</dbReference>
<dbReference type="Gene3D" id="2.60.120.10">
    <property type="entry name" value="Jelly Rolls"/>
    <property type="match status" value="1"/>
</dbReference>
<proteinExistence type="predicted"/>
<dbReference type="PANTHER" id="PTHR46797">
    <property type="entry name" value="HTH-TYPE TRANSCRIPTIONAL REGULATOR"/>
    <property type="match status" value="1"/>
</dbReference>
<dbReference type="InterPro" id="IPR010982">
    <property type="entry name" value="Lambda_DNA-bd_dom_sf"/>
</dbReference>
<feature type="domain" description="HTH cro/C1-type" evidence="2">
    <location>
        <begin position="13"/>
        <end position="67"/>
    </location>
</feature>
<dbReference type="InterPro" id="IPR014710">
    <property type="entry name" value="RmlC-like_jellyroll"/>
</dbReference>
<dbReference type="InterPro" id="IPR001387">
    <property type="entry name" value="Cro/C1-type_HTH"/>
</dbReference>
<dbReference type="Pfam" id="PF01381">
    <property type="entry name" value="HTH_3"/>
    <property type="match status" value="1"/>
</dbReference>
<organism evidence="3">
    <name type="scientific">Methyloraptor flagellatus</name>
    <dbReference type="NCBI Taxonomy" id="3162530"/>
    <lineage>
        <taxon>Bacteria</taxon>
        <taxon>Pseudomonadati</taxon>
        <taxon>Pseudomonadota</taxon>
        <taxon>Alphaproteobacteria</taxon>
        <taxon>Hyphomicrobiales</taxon>
        <taxon>Ancalomicrobiaceae</taxon>
        <taxon>Methyloraptor</taxon>
    </lineage>
</organism>
<dbReference type="AlphaFoldDB" id="A0AAU7X701"/>
<dbReference type="SMART" id="SM00530">
    <property type="entry name" value="HTH_XRE"/>
    <property type="match status" value="1"/>
</dbReference>
<dbReference type="EMBL" id="CP158568">
    <property type="protein sequence ID" value="XBY43629.1"/>
    <property type="molecule type" value="Genomic_DNA"/>
</dbReference>
<dbReference type="KEGG" id="mflg:ABS361_16315"/>
<protein>
    <submittedName>
        <fullName evidence="3">Cupin domain-containing protein</fullName>
    </submittedName>
</protein>
<gene>
    <name evidence="3" type="ORF">ABS361_16315</name>
</gene>
<accession>A0AAU7X701</accession>
<dbReference type="PROSITE" id="PS50943">
    <property type="entry name" value="HTH_CROC1"/>
    <property type="match status" value="1"/>
</dbReference>
<reference evidence="3" key="1">
    <citation type="submission" date="2024-06" db="EMBL/GenBank/DDBJ databases">
        <title>Methylostella associata gen. nov., sp. nov., a novel Ancalomicrobiaceae-affiliated facultatively methylotrophic bacteria that feed on methanotrophs of the genus Methylococcus.</title>
        <authorList>
            <person name="Saltykova V."/>
            <person name="Danilova O.V."/>
            <person name="Oshkin I.Y."/>
            <person name="Belova S.E."/>
            <person name="Pimenov N.V."/>
            <person name="Dedysh S.N."/>
        </authorList>
    </citation>
    <scope>NUCLEOTIDE SEQUENCE</scope>
    <source>
        <strain evidence="3">S20</strain>
    </source>
</reference>
<dbReference type="SUPFAM" id="SSF47413">
    <property type="entry name" value="lambda repressor-like DNA-binding domains"/>
    <property type="match status" value="1"/>
</dbReference>
<dbReference type="GO" id="GO:0005829">
    <property type="term" value="C:cytosol"/>
    <property type="evidence" value="ECO:0007669"/>
    <property type="project" value="TreeGrafter"/>
</dbReference>
<evidence type="ECO:0000256" key="1">
    <source>
        <dbReference type="ARBA" id="ARBA00023125"/>
    </source>
</evidence>
<dbReference type="InterPro" id="IPR011051">
    <property type="entry name" value="RmlC_Cupin_sf"/>
</dbReference>
<dbReference type="Pfam" id="PF07883">
    <property type="entry name" value="Cupin_2"/>
    <property type="match status" value="1"/>
</dbReference>
<keyword evidence="1" id="KW-0238">DNA-binding</keyword>
<dbReference type="Gene3D" id="1.10.260.40">
    <property type="entry name" value="lambda repressor-like DNA-binding domains"/>
    <property type="match status" value="1"/>
</dbReference>
<sequence>MNEKHDIDVGARLRDLRIRHGLSQRELARRAGVSNATVSMIEANRVSPSVSALKQILSGIPVGIADFFAAEEGEPEKVVFRAGELTEIAGGAVSYRQVGSNLRGRALQVMHERYQPGADSGKHLISHQGEEAGIVIKGRMALEVDGRRYELGPGDAYAFESRRPHSFRNIGETELILVSACTPPTF</sequence>
<evidence type="ECO:0000313" key="3">
    <source>
        <dbReference type="EMBL" id="XBY43629.1"/>
    </source>
</evidence>
<dbReference type="CDD" id="cd02209">
    <property type="entry name" value="cupin_XRE_C"/>
    <property type="match status" value="1"/>
</dbReference>
<dbReference type="CDD" id="cd00093">
    <property type="entry name" value="HTH_XRE"/>
    <property type="match status" value="1"/>
</dbReference>
<dbReference type="SUPFAM" id="SSF51182">
    <property type="entry name" value="RmlC-like cupins"/>
    <property type="match status" value="1"/>
</dbReference>
<evidence type="ECO:0000259" key="2">
    <source>
        <dbReference type="PROSITE" id="PS50943"/>
    </source>
</evidence>
<dbReference type="GO" id="GO:0003677">
    <property type="term" value="F:DNA binding"/>
    <property type="evidence" value="ECO:0007669"/>
    <property type="project" value="UniProtKB-KW"/>
</dbReference>
<name>A0AAU7X701_9HYPH</name>
<dbReference type="GO" id="GO:0003700">
    <property type="term" value="F:DNA-binding transcription factor activity"/>
    <property type="evidence" value="ECO:0007669"/>
    <property type="project" value="TreeGrafter"/>
</dbReference>